<dbReference type="OrthoDB" id="6111975at2"/>
<dbReference type="EMBL" id="CP036279">
    <property type="protein sequence ID" value="QDU61745.1"/>
    <property type="molecule type" value="Genomic_DNA"/>
</dbReference>
<dbReference type="Gene3D" id="3.30.200.20">
    <property type="entry name" value="Phosphorylase Kinase, domain 1"/>
    <property type="match status" value="1"/>
</dbReference>
<keyword evidence="8" id="KW-1185">Reference proteome</keyword>
<accession>A0A518B436</accession>
<organism evidence="7 8">
    <name type="scientific">Kolteria novifilia</name>
    <dbReference type="NCBI Taxonomy" id="2527975"/>
    <lineage>
        <taxon>Bacteria</taxon>
        <taxon>Pseudomonadati</taxon>
        <taxon>Planctomycetota</taxon>
        <taxon>Planctomycetia</taxon>
        <taxon>Kolteriales</taxon>
        <taxon>Kolteriaceae</taxon>
        <taxon>Kolteria</taxon>
    </lineage>
</organism>
<dbReference type="PANTHER" id="PTHR43289">
    <property type="entry name" value="MITOGEN-ACTIVATED PROTEIN KINASE KINASE KINASE 20-RELATED"/>
    <property type="match status" value="1"/>
</dbReference>
<proteinExistence type="predicted"/>
<dbReference type="SMART" id="SM00220">
    <property type="entry name" value="S_TKc"/>
    <property type="match status" value="1"/>
</dbReference>
<sequence length="761" mass="84743">MASADIRGGRTRMIDYDELFLLLLLAEHPHKIAGARRLASMESSDATDATLRQRLLELGVVSSIEYERLEARLTALLRESCWNANAVRDTLLSSASLDSLDVIRRYFPMFSTTRGSVSGTNFLNEGVFARGGLGELLRVREPGTGREVLLKRVQPGLGDEAQIHSRFEREAHVTAQLEHPNIVPVYYVPAPDEDSTPFYIMRLLQGHTLAEEIRDFHAQAPVGEEKNQKIQQLLRRLLRVCDAAAFAHDRGVIHRDIKPSNIICEDFGSTYLIDWGLVRLIDAKEEFGVRSNLLSRTRVDSGTKCVGTPGWMSPEQATGNVVDERSDIYAIGAVLFAILTGDVPHRDADASPNRQASAEWPDARVREQFGRVSRTLGAIACKAMAFDRAERYANVSALADDLDRWTTGRPVSCYREPWMRRMARRIVTHPSRSIYLGGALVVLFCCAALVGSAWWTNKRIVKHAAIAITEDKVDSIASSLEYALNRAKNGVRLLGRLRETLDLVEERDATKIRTMTSNGLGTFLAERPEMGMIAFANAAFDGSIVELRRGNEGGGVFIKATTELVHADQVRRHLVRMEEGTVAMFPREAGKDLPAKFGSEIFLGTKVVEGETLRGYVWVTLDLRELILHSLGTMLYADALITNSDGETIFWRPGSIRRRQERVPPELPSSITSFLRDRSDHTRGKVFRGSGRVIVAQRFPIVFEDAGEHLGVVLSLNMEMAPFGEEAFAWRMIAAVIAILVPIIVASILMRMVLVQLGRPD</sequence>
<evidence type="ECO:0000256" key="2">
    <source>
        <dbReference type="ARBA" id="ARBA00022741"/>
    </source>
</evidence>
<dbReference type="InterPro" id="IPR000719">
    <property type="entry name" value="Prot_kinase_dom"/>
</dbReference>
<dbReference type="SUPFAM" id="SSF56112">
    <property type="entry name" value="Protein kinase-like (PK-like)"/>
    <property type="match status" value="1"/>
</dbReference>
<keyword evidence="3 7" id="KW-0418">Kinase</keyword>
<evidence type="ECO:0000313" key="7">
    <source>
        <dbReference type="EMBL" id="QDU61745.1"/>
    </source>
</evidence>
<dbReference type="PROSITE" id="PS50011">
    <property type="entry name" value="PROTEIN_KINASE_DOM"/>
    <property type="match status" value="1"/>
</dbReference>
<keyword evidence="5" id="KW-0812">Transmembrane</keyword>
<keyword evidence="5" id="KW-1133">Transmembrane helix</keyword>
<dbReference type="PROSITE" id="PS00108">
    <property type="entry name" value="PROTEIN_KINASE_ST"/>
    <property type="match status" value="1"/>
</dbReference>
<protein>
    <submittedName>
        <fullName evidence="7">Serine/threonine-protein kinase PknD</fullName>
        <ecNumber evidence="7">2.7.11.1</ecNumber>
    </submittedName>
</protein>
<dbReference type="GO" id="GO:0004674">
    <property type="term" value="F:protein serine/threonine kinase activity"/>
    <property type="evidence" value="ECO:0007669"/>
    <property type="project" value="UniProtKB-EC"/>
</dbReference>
<evidence type="ECO:0000256" key="4">
    <source>
        <dbReference type="ARBA" id="ARBA00022840"/>
    </source>
</evidence>
<keyword evidence="2" id="KW-0547">Nucleotide-binding</keyword>
<dbReference type="PANTHER" id="PTHR43289:SF6">
    <property type="entry name" value="SERINE_THREONINE-PROTEIN KINASE NEKL-3"/>
    <property type="match status" value="1"/>
</dbReference>
<evidence type="ECO:0000256" key="5">
    <source>
        <dbReference type="SAM" id="Phobius"/>
    </source>
</evidence>
<dbReference type="AlphaFoldDB" id="A0A518B436"/>
<evidence type="ECO:0000259" key="6">
    <source>
        <dbReference type="PROSITE" id="PS50011"/>
    </source>
</evidence>
<feature type="transmembrane region" description="Helical" evidence="5">
    <location>
        <begin position="434"/>
        <end position="455"/>
    </location>
</feature>
<keyword evidence="4" id="KW-0067">ATP-binding</keyword>
<reference evidence="7 8" key="1">
    <citation type="submission" date="2019-02" db="EMBL/GenBank/DDBJ databases">
        <title>Deep-cultivation of Planctomycetes and their phenomic and genomic characterization uncovers novel biology.</title>
        <authorList>
            <person name="Wiegand S."/>
            <person name="Jogler M."/>
            <person name="Boedeker C."/>
            <person name="Pinto D."/>
            <person name="Vollmers J."/>
            <person name="Rivas-Marin E."/>
            <person name="Kohn T."/>
            <person name="Peeters S.H."/>
            <person name="Heuer A."/>
            <person name="Rast P."/>
            <person name="Oberbeckmann S."/>
            <person name="Bunk B."/>
            <person name="Jeske O."/>
            <person name="Meyerdierks A."/>
            <person name="Storesund J.E."/>
            <person name="Kallscheuer N."/>
            <person name="Luecker S."/>
            <person name="Lage O.M."/>
            <person name="Pohl T."/>
            <person name="Merkel B.J."/>
            <person name="Hornburger P."/>
            <person name="Mueller R.-W."/>
            <person name="Bruemmer F."/>
            <person name="Labrenz M."/>
            <person name="Spormann A.M."/>
            <person name="Op den Camp H."/>
            <person name="Overmann J."/>
            <person name="Amann R."/>
            <person name="Jetten M.S.M."/>
            <person name="Mascher T."/>
            <person name="Medema M.H."/>
            <person name="Devos D.P."/>
            <person name="Kaster A.-K."/>
            <person name="Ovreas L."/>
            <person name="Rohde M."/>
            <person name="Galperin M.Y."/>
            <person name="Jogler C."/>
        </authorList>
    </citation>
    <scope>NUCLEOTIDE SEQUENCE [LARGE SCALE GENOMIC DNA]</scope>
    <source>
        <strain evidence="7 8">Pan216</strain>
    </source>
</reference>
<dbReference type="InterPro" id="IPR008271">
    <property type="entry name" value="Ser/Thr_kinase_AS"/>
</dbReference>
<dbReference type="Pfam" id="PF00069">
    <property type="entry name" value="Pkinase"/>
    <property type="match status" value="1"/>
</dbReference>
<keyword evidence="5" id="KW-0472">Membrane</keyword>
<dbReference type="Gene3D" id="1.10.510.10">
    <property type="entry name" value="Transferase(Phosphotransferase) domain 1"/>
    <property type="match status" value="1"/>
</dbReference>
<dbReference type="CDD" id="cd14014">
    <property type="entry name" value="STKc_PknB_like"/>
    <property type="match status" value="1"/>
</dbReference>
<feature type="domain" description="Protein kinase" evidence="6">
    <location>
        <begin position="122"/>
        <end position="419"/>
    </location>
</feature>
<dbReference type="EC" id="2.7.11.1" evidence="7"/>
<dbReference type="Proteomes" id="UP000317093">
    <property type="component" value="Chromosome"/>
</dbReference>
<gene>
    <name evidence="7" type="primary">pknD_17</name>
    <name evidence="7" type="ORF">Pan216_26090</name>
</gene>
<dbReference type="InterPro" id="IPR011009">
    <property type="entry name" value="Kinase-like_dom_sf"/>
</dbReference>
<dbReference type="KEGG" id="knv:Pan216_26090"/>
<dbReference type="GO" id="GO:0005524">
    <property type="term" value="F:ATP binding"/>
    <property type="evidence" value="ECO:0007669"/>
    <property type="project" value="UniProtKB-KW"/>
</dbReference>
<evidence type="ECO:0000256" key="1">
    <source>
        <dbReference type="ARBA" id="ARBA00022679"/>
    </source>
</evidence>
<name>A0A518B436_9BACT</name>
<evidence type="ECO:0000256" key="3">
    <source>
        <dbReference type="ARBA" id="ARBA00022777"/>
    </source>
</evidence>
<evidence type="ECO:0000313" key="8">
    <source>
        <dbReference type="Proteomes" id="UP000317093"/>
    </source>
</evidence>
<keyword evidence="1 7" id="KW-0808">Transferase</keyword>
<feature type="transmembrane region" description="Helical" evidence="5">
    <location>
        <begin position="728"/>
        <end position="754"/>
    </location>
</feature>